<sequence>MTYSQSLEYVMDMVHNNPGEATYETKYNDPAFLKSEGFTATTPHWYINCLITYDNYKKNVIPKKSETRVWIETKAAEVDKKLAECKKAGINVYPFTDFVVFPTAIWEKYGDSIKRNSNGIGNTMGGHGEVMIPDIQRKTTQDLIKAQIKGIFDRFPQLDGLVLRFGETYLFDTPYHKGGSPISGGDDGITDHIIFINLLREEICVKRNKKLFYRTWDWGYKFHDNPEYYLAITNKIEPHPNLIFSIKYPQGDFLRMTPFNPCLGIGKHKQVVEAQSRMEAYGKGAHPYYSAYGVINGWPETKYEIDLNTGSFTGKLNQPSNPQGIKDILNKNILCGVNTWSHGGGWQGPYINNEIWTDLNTYIVSHWAQDTSRSEENLFYEFARKHNISGFQADLFRQIALLSIEGVRKGQCNSYTINDKWWSRDEFFSVRANQNVLNEILKNSLERKVLAEKAEAAAIWRQIEALSNQMSIDDSVLQEAIRVSCSYGRIKYELIEQMWILMIEDSKYNISGQLKNEIVKTSIKRYDDLWNEWRSLKNSSKQCATLYIDLAFRNEKSGSIRELVEKLKIQTKQ</sequence>
<evidence type="ECO:0000313" key="1">
    <source>
        <dbReference type="EMBL" id="MDR7209854.1"/>
    </source>
</evidence>
<accession>A0ABU1Y6I7</accession>
<keyword evidence="2" id="KW-1185">Reference proteome</keyword>
<dbReference type="EMBL" id="JAVDWQ010000005">
    <property type="protein sequence ID" value="MDR7209854.1"/>
    <property type="molecule type" value="Genomic_DNA"/>
</dbReference>
<comment type="caution">
    <text evidence="1">The sequence shown here is derived from an EMBL/GenBank/DDBJ whole genome shotgun (WGS) entry which is preliminary data.</text>
</comment>
<evidence type="ECO:0000313" key="2">
    <source>
        <dbReference type="Proteomes" id="UP001269081"/>
    </source>
</evidence>
<reference evidence="1 2" key="1">
    <citation type="submission" date="2023-07" db="EMBL/GenBank/DDBJ databases">
        <title>Sorghum-associated microbial communities from plants grown in Nebraska, USA.</title>
        <authorList>
            <person name="Schachtman D."/>
        </authorList>
    </citation>
    <scope>NUCLEOTIDE SEQUENCE [LARGE SCALE GENOMIC DNA]</scope>
    <source>
        <strain evidence="1 2">4129</strain>
    </source>
</reference>
<protein>
    <submittedName>
        <fullName evidence="1">Uncharacterized protein</fullName>
    </submittedName>
</protein>
<dbReference type="Proteomes" id="UP001269081">
    <property type="component" value="Unassembled WGS sequence"/>
</dbReference>
<dbReference type="InterPro" id="IPR017853">
    <property type="entry name" value="GH"/>
</dbReference>
<dbReference type="SUPFAM" id="SSF51445">
    <property type="entry name" value="(Trans)glycosidases"/>
    <property type="match status" value="1"/>
</dbReference>
<organism evidence="1 2">
    <name type="scientific">Flavobacterium piscis</name>
    <dbReference type="NCBI Taxonomy" id="1114874"/>
    <lineage>
        <taxon>Bacteria</taxon>
        <taxon>Pseudomonadati</taxon>
        <taxon>Bacteroidota</taxon>
        <taxon>Flavobacteriia</taxon>
        <taxon>Flavobacteriales</taxon>
        <taxon>Flavobacteriaceae</taxon>
        <taxon>Flavobacterium</taxon>
    </lineage>
</organism>
<dbReference type="RefSeq" id="WP_310280400.1">
    <property type="nucleotide sequence ID" value="NZ_JAVDWQ010000005.1"/>
</dbReference>
<gene>
    <name evidence="1" type="ORF">J2W48_001793</name>
</gene>
<name>A0ABU1Y6I7_9FLAO</name>
<proteinExistence type="predicted"/>